<evidence type="ECO:0000256" key="7">
    <source>
        <dbReference type="SAM" id="Phobius"/>
    </source>
</evidence>
<evidence type="ECO:0000259" key="10">
    <source>
        <dbReference type="Pfam" id="PF07670"/>
    </source>
</evidence>
<name>A0A6I6E199_THETI</name>
<dbReference type="AlphaFoldDB" id="A0A6I6E199"/>
<dbReference type="Proteomes" id="UP000426424">
    <property type="component" value="Chromosome"/>
</dbReference>
<feature type="transmembrane region" description="Helical" evidence="7">
    <location>
        <begin position="109"/>
        <end position="129"/>
    </location>
</feature>
<keyword evidence="4 7" id="KW-0812">Transmembrane</keyword>
<feature type="transmembrane region" description="Helical" evidence="7">
    <location>
        <begin position="181"/>
        <end position="203"/>
    </location>
</feature>
<evidence type="ECO:0000256" key="4">
    <source>
        <dbReference type="ARBA" id="ARBA00022692"/>
    </source>
</evidence>
<dbReference type="Pfam" id="PF01773">
    <property type="entry name" value="Nucleos_tra2_N"/>
    <property type="match status" value="1"/>
</dbReference>
<evidence type="ECO:0000256" key="5">
    <source>
        <dbReference type="ARBA" id="ARBA00022989"/>
    </source>
</evidence>
<dbReference type="Pfam" id="PF07662">
    <property type="entry name" value="Nucleos_tra2_C"/>
    <property type="match status" value="1"/>
</dbReference>
<dbReference type="GO" id="GO:0015293">
    <property type="term" value="F:symporter activity"/>
    <property type="evidence" value="ECO:0007669"/>
    <property type="project" value="TreeGrafter"/>
</dbReference>
<feature type="transmembrane region" description="Helical" evidence="7">
    <location>
        <begin position="6"/>
        <end position="25"/>
    </location>
</feature>
<dbReference type="InterPro" id="IPR008276">
    <property type="entry name" value="C_nuclsd_transpt"/>
</dbReference>
<evidence type="ECO:0000313" key="12">
    <source>
        <dbReference type="Proteomes" id="UP000426424"/>
    </source>
</evidence>
<feature type="domain" description="Nucleoside transporter/FeoB GTPase Gate" evidence="10">
    <location>
        <begin position="106"/>
        <end position="206"/>
    </location>
</feature>
<dbReference type="EMBL" id="CP039268">
    <property type="protein sequence ID" value="QGU32705.1"/>
    <property type="molecule type" value="Genomic_DNA"/>
</dbReference>
<gene>
    <name evidence="11" type="ORF">E6P07_06740</name>
</gene>
<accession>A0A6I6E199</accession>
<evidence type="ECO:0000256" key="1">
    <source>
        <dbReference type="ARBA" id="ARBA00004651"/>
    </source>
</evidence>
<keyword evidence="12" id="KW-1185">Reference proteome</keyword>
<keyword evidence="3" id="KW-1003">Cell membrane</keyword>
<dbReference type="GO" id="GO:0005886">
    <property type="term" value="C:plasma membrane"/>
    <property type="evidence" value="ECO:0007669"/>
    <property type="project" value="UniProtKB-SubCell"/>
</dbReference>
<feature type="domain" description="Concentrative nucleoside transporter C-terminal" evidence="9">
    <location>
        <begin position="214"/>
        <end position="417"/>
    </location>
</feature>
<dbReference type="InterPro" id="IPR002668">
    <property type="entry name" value="CNT_N_dom"/>
</dbReference>
<feature type="transmembrane region" description="Helical" evidence="7">
    <location>
        <begin position="307"/>
        <end position="324"/>
    </location>
</feature>
<feature type="transmembrane region" description="Helical" evidence="7">
    <location>
        <begin position="363"/>
        <end position="388"/>
    </location>
</feature>
<reference evidence="11 12" key="1">
    <citation type="submission" date="2019-12" db="EMBL/GenBank/DDBJ databases">
        <title>The complete genome of the thermophilic, anoxygenic phototrophic gammaproteobacterium Thermochromatium tepidum.</title>
        <authorList>
            <person name="Sattley W.M."/>
            <person name="Swingley W.D."/>
            <person name="Burchell B.M."/>
            <person name="Gurbani S.A."/>
            <person name="Kujawa C.M."/>
            <person name="Nuccio D.A."/>
            <person name="Schladweiler J."/>
            <person name="Shaffer K.N."/>
            <person name="Stokes L.M."/>
            <person name="Touchman J.W."/>
            <person name="Blankenship R.E."/>
            <person name="Madigan M.T."/>
        </authorList>
    </citation>
    <scope>NUCLEOTIDE SEQUENCE [LARGE SCALE GENOMIC DNA]</scope>
    <source>
        <strain evidence="11 12">ATCC 43061</strain>
    </source>
</reference>
<keyword evidence="6 7" id="KW-0472">Membrane</keyword>
<dbReference type="KEGG" id="ttp:E6P07_06740"/>
<evidence type="ECO:0000313" key="11">
    <source>
        <dbReference type="EMBL" id="QGU32705.1"/>
    </source>
</evidence>
<dbReference type="InterPro" id="IPR011657">
    <property type="entry name" value="CNT_C_dom"/>
</dbReference>
<evidence type="ECO:0000256" key="3">
    <source>
        <dbReference type="ARBA" id="ARBA00022475"/>
    </source>
</evidence>
<comment type="similarity">
    <text evidence="2">Belongs to the concentrative nucleoside transporter (CNT) (TC 2.A.41) family.</text>
</comment>
<sequence length="421" mass="44387">MDHPDLLTRLQPLLGLSAFLALAWWLSEDRRAVRPRLVLAGLGLQCVMALALLKLPGAKDGFLVLNQLVLSIQSATQAGTELVFGYLGGGAAPFETVYPHNSFVLALRALPLILVISALSSLLFHWRILPLVVRGFAWLLRRTLGTDGPLGLAAAANVFVGMTEAPLLIRPYVSSLSRSALFGVMTCGMATIAGTVMLLYASLIGSVVPDAMGHILTASLINAPSALVIAGILIPEPTGTMPILDTRIERTTHSAMDAITRGTLEAIPLWLNIIAMLIVMVALVSLVNQALGLLPEVAGEPLTAQRLLGWLMAPVVWLIGIPWSESQTAGALMGVKTVLNELVAYLQLAALSPEALSERSRIILTYSLCGFANLGSLGILIGGLGALAPDRRPEIVALGFKSILAGTLATLMTGAVVAILL</sequence>
<protein>
    <submittedName>
        <fullName evidence="11">Nucleoside:proton symporter</fullName>
    </submittedName>
</protein>
<dbReference type="Pfam" id="PF07670">
    <property type="entry name" value="Gate"/>
    <property type="match status" value="1"/>
</dbReference>
<evidence type="ECO:0000256" key="6">
    <source>
        <dbReference type="ARBA" id="ARBA00023136"/>
    </source>
</evidence>
<proteinExistence type="inferred from homology"/>
<feature type="transmembrane region" description="Helical" evidence="7">
    <location>
        <begin position="37"/>
        <end position="55"/>
    </location>
</feature>
<dbReference type="PANTHER" id="PTHR10590:SF4">
    <property type="entry name" value="SOLUTE CARRIER FAMILY 28 MEMBER 3"/>
    <property type="match status" value="1"/>
</dbReference>
<organism evidence="11 12">
    <name type="scientific">Thermochromatium tepidum ATCC 43061</name>
    <dbReference type="NCBI Taxonomy" id="316276"/>
    <lineage>
        <taxon>Bacteria</taxon>
        <taxon>Pseudomonadati</taxon>
        <taxon>Pseudomonadota</taxon>
        <taxon>Gammaproteobacteria</taxon>
        <taxon>Chromatiales</taxon>
        <taxon>Chromatiaceae</taxon>
        <taxon>Thermochromatium</taxon>
    </lineage>
</organism>
<evidence type="ECO:0000259" key="8">
    <source>
        <dbReference type="Pfam" id="PF01773"/>
    </source>
</evidence>
<feature type="transmembrane region" description="Helical" evidence="7">
    <location>
        <begin position="400"/>
        <end position="420"/>
    </location>
</feature>
<evidence type="ECO:0000256" key="2">
    <source>
        <dbReference type="ARBA" id="ARBA00009033"/>
    </source>
</evidence>
<dbReference type="InterPro" id="IPR011642">
    <property type="entry name" value="Gate_dom"/>
</dbReference>
<feature type="transmembrane region" description="Helical" evidence="7">
    <location>
        <begin position="215"/>
        <end position="234"/>
    </location>
</feature>
<dbReference type="PANTHER" id="PTHR10590">
    <property type="entry name" value="SODIUM/NUCLEOSIDE COTRANSPORTER"/>
    <property type="match status" value="1"/>
</dbReference>
<feature type="transmembrane region" description="Helical" evidence="7">
    <location>
        <begin position="269"/>
        <end position="295"/>
    </location>
</feature>
<evidence type="ECO:0000259" key="9">
    <source>
        <dbReference type="Pfam" id="PF07662"/>
    </source>
</evidence>
<dbReference type="OrthoDB" id="9766455at2"/>
<comment type="subcellular location">
    <subcellularLocation>
        <location evidence="1">Cell membrane</location>
        <topology evidence="1">Multi-pass membrane protein</topology>
    </subcellularLocation>
</comment>
<feature type="domain" description="Concentrative nucleoside transporter N-terminal" evidence="8">
    <location>
        <begin position="14"/>
        <end position="87"/>
    </location>
</feature>
<keyword evidence="5 7" id="KW-1133">Transmembrane helix</keyword>
<dbReference type="GO" id="GO:0005337">
    <property type="term" value="F:nucleoside transmembrane transporter activity"/>
    <property type="evidence" value="ECO:0007669"/>
    <property type="project" value="InterPro"/>
</dbReference>